<dbReference type="PIRSF" id="PIRSF000208">
    <property type="entry name" value="P450R"/>
    <property type="match status" value="1"/>
</dbReference>
<dbReference type="Gene3D" id="1.20.990.10">
    <property type="entry name" value="NADPH-cytochrome p450 Reductase, Chain A, domain 3"/>
    <property type="match status" value="1"/>
</dbReference>
<dbReference type="PRINTS" id="PR00371">
    <property type="entry name" value="FPNCR"/>
</dbReference>
<evidence type="ECO:0000256" key="17">
    <source>
        <dbReference type="ARBA" id="ARBA00023221"/>
    </source>
</evidence>
<evidence type="ECO:0000256" key="10">
    <source>
        <dbReference type="ARBA" id="ARBA00022955"/>
    </source>
</evidence>
<keyword evidence="10" id="KW-0752">Steroid biosynthesis</keyword>
<comment type="function">
    <text evidence="18">This enzyme is required for electron transfer from NADP to cytochrome P450.</text>
</comment>
<dbReference type="PROSITE" id="PS51384">
    <property type="entry name" value="FAD_FR"/>
    <property type="match status" value="1"/>
</dbReference>
<dbReference type="GO" id="GO:0050660">
    <property type="term" value="F:flavin adenine dinucleotide binding"/>
    <property type="evidence" value="ECO:0007669"/>
    <property type="project" value="TreeGrafter"/>
</dbReference>
<keyword evidence="8" id="KW-0274">FAD</keyword>
<evidence type="ECO:0000256" key="18">
    <source>
        <dbReference type="PIRNR" id="PIRNR000208"/>
    </source>
</evidence>
<dbReference type="InterPro" id="IPR003097">
    <property type="entry name" value="CysJ-like_FAD-binding"/>
</dbReference>
<dbReference type="InterPro" id="IPR008254">
    <property type="entry name" value="Flavodoxin/NO_synth"/>
</dbReference>
<dbReference type="Gene3D" id="3.40.50.360">
    <property type="match status" value="1"/>
</dbReference>
<keyword evidence="5" id="KW-0288">FMN</keyword>
<comment type="cofactor">
    <cofactor evidence="2">
        <name>FAD</name>
        <dbReference type="ChEBI" id="CHEBI:57692"/>
    </cofactor>
</comment>
<dbReference type="FunFam" id="3.40.50.360:FF:000036">
    <property type="entry name" value="NADPH--cytochrome P450 reductase"/>
    <property type="match status" value="1"/>
</dbReference>
<keyword evidence="4" id="KW-0285">Flavoprotein</keyword>
<sequence>MASSTIGYIQPTSTADVLALSLVATCSTYYLLKGIVWDKPDPYRYQLFERPQLRDDAARDLKRETRNIAKKLEEHGKNVVIFWGSQSGTAEGLANRLGRECHLRFGLEVLVADLSDYDPETIALIPKAKLAIFIMSTYGEGDPSDNTAGFWDWIHNAEGIPLPNLRYMAFGLGNSNYNYYNRVIDVTADALNGFGATPLMPVSKADDAQGATEEDFMAWKHRLFIVFQQDLGFDEIEIKYMPTFSVTKEESLTVAELYNGELSHRWADGKAASTCSPIRPLRIQKSKELFVSSERNCLQIELDLSDHSDLHYKTGDHLAVWPMNPDEEIERLLKALGISRDNHVPITVRSLDPTVKAKIPSPTTIVTLLSHYLEICAPVSREAILNLAQFAPSPKAKAYLLTLGGDKDLYTDLLTRNYLTMGRILLLASPDSTWSDLPLSYIIESLPQIQPRYYSISSSSVISPRRPSITAVVAKTPLVNAPTQCIFGLTTNYLLALSNSLSTSNVHPQGLTYQLNGPSETLKGGKIFAHLRKSKFKLPALASCPLIMVGAGTGLAPFMAFLTERQKLMEIGKLVGEMLLFFGCRDPEEDFIYRTELEELERLFAGKLRIVTAFSRVPGKSRIGDVLRLIEEGANFYICGRANMAKEVERAVGNAMRVKNGWDDTQLNDWSRKIKGMRKLQEDVWG</sequence>
<evidence type="ECO:0000256" key="2">
    <source>
        <dbReference type="ARBA" id="ARBA00001974"/>
    </source>
</evidence>
<evidence type="ECO:0000256" key="1">
    <source>
        <dbReference type="ARBA" id="ARBA00001917"/>
    </source>
</evidence>
<dbReference type="SUPFAM" id="SSF52218">
    <property type="entry name" value="Flavoproteins"/>
    <property type="match status" value="1"/>
</dbReference>
<keyword evidence="15 18" id="KW-0472">Membrane</keyword>
<evidence type="ECO:0000256" key="6">
    <source>
        <dbReference type="ARBA" id="ARBA00022692"/>
    </source>
</evidence>
<evidence type="ECO:0000259" key="19">
    <source>
        <dbReference type="PROSITE" id="PS50902"/>
    </source>
</evidence>
<evidence type="ECO:0000256" key="3">
    <source>
        <dbReference type="ARBA" id="ARBA00022516"/>
    </source>
</evidence>
<keyword evidence="9 18" id="KW-0521">NADP</keyword>
<keyword evidence="12 18" id="KW-0560">Oxidoreductase</keyword>
<keyword evidence="17" id="KW-0753">Steroid metabolism</keyword>
<dbReference type="InterPro" id="IPR039261">
    <property type="entry name" value="FNR_nucleotide-bd"/>
</dbReference>
<dbReference type="InterPro" id="IPR023208">
    <property type="entry name" value="P450R"/>
</dbReference>
<dbReference type="PRINTS" id="PR00369">
    <property type="entry name" value="FLAVODOXIN"/>
</dbReference>
<evidence type="ECO:0000256" key="15">
    <source>
        <dbReference type="ARBA" id="ARBA00023136"/>
    </source>
</evidence>
<evidence type="ECO:0000256" key="12">
    <source>
        <dbReference type="ARBA" id="ARBA00023002"/>
    </source>
</evidence>
<dbReference type="PANTHER" id="PTHR19384">
    <property type="entry name" value="NITRIC OXIDE SYNTHASE-RELATED"/>
    <property type="match status" value="1"/>
</dbReference>
<dbReference type="GO" id="GO:0005829">
    <property type="term" value="C:cytosol"/>
    <property type="evidence" value="ECO:0007669"/>
    <property type="project" value="TreeGrafter"/>
</dbReference>
<dbReference type="InterPro" id="IPR001709">
    <property type="entry name" value="Flavoprot_Pyr_Nucl_cyt_Rdtase"/>
</dbReference>
<dbReference type="InterPro" id="IPR001433">
    <property type="entry name" value="OxRdtase_FAD/NAD-bd"/>
</dbReference>
<dbReference type="InterPro" id="IPR001094">
    <property type="entry name" value="Flavdoxin-like"/>
</dbReference>
<comment type="catalytic activity">
    <reaction evidence="18">
        <text>2 oxidized [cytochrome P450] + NADPH = 2 reduced [cytochrome P450] + NADP(+) + H(+)</text>
        <dbReference type="Rhea" id="RHEA:24040"/>
        <dbReference type="Rhea" id="RHEA-COMP:14627"/>
        <dbReference type="Rhea" id="RHEA-COMP:14628"/>
        <dbReference type="ChEBI" id="CHEBI:15378"/>
        <dbReference type="ChEBI" id="CHEBI:55376"/>
        <dbReference type="ChEBI" id="CHEBI:57783"/>
        <dbReference type="ChEBI" id="CHEBI:58349"/>
        <dbReference type="ChEBI" id="CHEBI:60344"/>
        <dbReference type="EC" id="1.6.2.4"/>
    </reaction>
</comment>
<dbReference type="Pfam" id="PF00667">
    <property type="entry name" value="FAD_binding_1"/>
    <property type="match status" value="1"/>
</dbReference>
<keyword evidence="3" id="KW-0444">Lipid biosynthesis</keyword>
<evidence type="ECO:0000313" key="22">
    <source>
        <dbReference type="Proteomes" id="UP000250140"/>
    </source>
</evidence>
<evidence type="ECO:0000256" key="7">
    <source>
        <dbReference type="ARBA" id="ARBA00022824"/>
    </source>
</evidence>
<keyword evidence="16" id="KW-1207">Sterol metabolism</keyword>
<name>A0A8E2JXV6_9PEZI</name>
<feature type="domain" description="Flavodoxin-like" evidence="19">
    <location>
        <begin position="79"/>
        <end position="224"/>
    </location>
</feature>
<dbReference type="Proteomes" id="UP000250140">
    <property type="component" value="Unassembled WGS sequence"/>
</dbReference>
<dbReference type="InterPro" id="IPR017938">
    <property type="entry name" value="Riboflavin_synthase-like_b-brl"/>
</dbReference>
<dbReference type="EC" id="1.6.2.4" evidence="18"/>
<dbReference type="GO" id="GO:0005789">
    <property type="term" value="C:endoplasmic reticulum membrane"/>
    <property type="evidence" value="ECO:0007669"/>
    <property type="project" value="UniProtKB-SubCell"/>
</dbReference>
<dbReference type="SUPFAM" id="SSF63380">
    <property type="entry name" value="Riboflavin synthase domain-like"/>
    <property type="match status" value="1"/>
</dbReference>
<dbReference type="EMBL" id="KV748680">
    <property type="protein sequence ID" value="OCL13709.1"/>
    <property type="molecule type" value="Genomic_DNA"/>
</dbReference>
<organism evidence="21 22">
    <name type="scientific">Glonium stellatum</name>
    <dbReference type="NCBI Taxonomy" id="574774"/>
    <lineage>
        <taxon>Eukaryota</taxon>
        <taxon>Fungi</taxon>
        <taxon>Dikarya</taxon>
        <taxon>Ascomycota</taxon>
        <taxon>Pezizomycotina</taxon>
        <taxon>Dothideomycetes</taxon>
        <taxon>Pleosporomycetidae</taxon>
        <taxon>Gloniales</taxon>
        <taxon>Gloniaceae</taxon>
        <taxon>Glonium</taxon>
    </lineage>
</organism>
<dbReference type="GO" id="GO:0003958">
    <property type="term" value="F:NADPH-hemoprotein reductase activity"/>
    <property type="evidence" value="ECO:0007669"/>
    <property type="project" value="UniProtKB-EC"/>
</dbReference>
<evidence type="ECO:0000313" key="21">
    <source>
        <dbReference type="EMBL" id="OCL13709.1"/>
    </source>
</evidence>
<evidence type="ECO:0000256" key="13">
    <source>
        <dbReference type="ARBA" id="ARBA00023011"/>
    </source>
</evidence>
<gene>
    <name evidence="21" type="ORF">AOQ84DRAFT_394900</name>
</gene>
<evidence type="ECO:0000256" key="11">
    <source>
        <dbReference type="ARBA" id="ARBA00022989"/>
    </source>
</evidence>
<evidence type="ECO:0000256" key="16">
    <source>
        <dbReference type="ARBA" id="ARBA00023166"/>
    </source>
</evidence>
<keyword evidence="13" id="KW-0756">Sterol biosynthesis</keyword>
<dbReference type="InterPro" id="IPR023173">
    <property type="entry name" value="NADPH_Cyt_P450_Rdtase_alpha"/>
</dbReference>
<dbReference type="InterPro" id="IPR017927">
    <property type="entry name" value="FAD-bd_FR_type"/>
</dbReference>
<reference evidence="21 22" key="1">
    <citation type="journal article" date="2016" name="Nat. Commun.">
        <title>Ectomycorrhizal ecology is imprinted in the genome of the dominant symbiotic fungus Cenococcum geophilum.</title>
        <authorList>
            <consortium name="DOE Joint Genome Institute"/>
            <person name="Peter M."/>
            <person name="Kohler A."/>
            <person name="Ohm R.A."/>
            <person name="Kuo A."/>
            <person name="Krutzmann J."/>
            <person name="Morin E."/>
            <person name="Arend M."/>
            <person name="Barry K.W."/>
            <person name="Binder M."/>
            <person name="Choi C."/>
            <person name="Clum A."/>
            <person name="Copeland A."/>
            <person name="Grisel N."/>
            <person name="Haridas S."/>
            <person name="Kipfer T."/>
            <person name="LaButti K."/>
            <person name="Lindquist E."/>
            <person name="Lipzen A."/>
            <person name="Maire R."/>
            <person name="Meier B."/>
            <person name="Mihaltcheva S."/>
            <person name="Molinier V."/>
            <person name="Murat C."/>
            <person name="Poggeler S."/>
            <person name="Quandt C.A."/>
            <person name="Sperisen C."/>
            <person name="Tritt A."/>
            <person name="Tisserant E."/>
            <person name="Crous P.W."/>
            <person name="Henrissat B."/>
            <person name="Nehls U."/>
            <person name="Egli S."/>
            <person name="Spatafora J.W."/>
            <person name="Grigoriev I.V."/>
            <person name="Martin F.M."/>
        </authorList>
    </citation>
    <scope>NUCLEOTIDE SEQUENCE [LARGE SCALE GENOMIC DNA]</scope>
    <source>
        <strain evidence="21 22">CBS 207.34</strain>
    </source>
</reference>
<protein>
    <recommendedName>
        <fullName evidence="18">NADPH--cytochrome P450 reductase</fullName>
        <ecNumber evidence="18">1.6.2.4</ecNumber>
    </recommendedName>
</protein>
<comment type="subcellular location">
    <subcellularLocation>
        <location evidence="18">Endoplasmic reticulum membrane</location>
    </subcellularLocation>
</comment>
<dbReference type="SUPFAM" id="SSF52343">
    <property type="entry name" value="Ferredoxin reductase-like, C-terminal NADP-linked domain"/>
    <property type="match status" value="1"/>
</dbReference>
<dbReference type="Gene3D" id="3.40.50.80">
    <property type="entry name" value="Nucleotide-binding domain of ferredoxin-NADP reductase (FNR) module"/>
    <property type="match status" value="1"/>
</dbReference>
<comment type="cofactor">
    <cofactor evidence="1">
        <name>FMN</name>
        <dbReference type="ChEBI" id="CHEBI:58210"/>
    </cofactor>
</comment>
<comment type="similarity">
    <text evidence="18">In the C-terminal section; belongs to the flavoprotein pyridine nucleotide cytochrome reductase family.</text>
</comment>
<feature type="domain" description="FAD-binding FR-type" evidence="20">
    <location>
        <begin position="276"/>
        <end position="525"/>
    </location>
</feature>
<keyword evidence="22" id="KW-1185">Reference proteome</keyword>
<evidence type="ECO:0000256" key="9">
    <source>
        <dbReference type="ARBA" id="ARBA00022857"/>
    </source>
</evidence>
<evidence type="ECO:0000256" key="5">
    <source>
        <dbReference type="ARBA" id="ARBA00022643"/>
    </source>
</evidence>
<evidence type="ECO:0000256" key="14">
    <source>
        <dbReference type="ARBA" id="ARBA00023098"/>
    </source>
</evidence>
<dbReference type="GO" id="GO:0016126">
    <property type="term" value="P:sterol biosynthetic process"/>
    <property type="evidence" value="ECO:0007669"/>
    <property type="project" value="UniProtKB-KW"/>
</dbReference>
<dbReference type="AlphaFoldDB" id="A0A8E2JXV6"/>
<proteinExistence type="inferred from homology"/>
<dbReference type="PANTHER" id="PTHR19384:SF108">
    <property type="entry name" value="NADPH--CYTOCHROME P450 REDUCTASE"/>
    <property type="match status" value="1"/>
</dbReference>
<dbReference type="OrthoDB" id="1856718at2759"/>
<evidence type="ECO:0000256" key="4">
    <source>
        <dbReference type="ARBA" id="ARBA00022630"/>
    </source>
</evidence>
<dbReference type="GO" id="GO:0010181">
    <property type="term" value="F:FMN binding"/>
    <property type="evidence" value="ECO:0007669"/>
    <property type="project" value="InterPro"/>
</dbReference>
<accession>A0A8E2JXV6</accession>
<keyword evidence="7 18" id="KW-0256">Endoplasmic reticulum</keyword>
<keyword evidence="6" id="KW-0812">Transmembrane</keyword>
<evidence type="ECO:0000259" key="20">
    <source>
        <dbReference type="PROSITE" id="PS51384"/>
    </source>
</evidence>
<dbReference type="PROSITE" id="PS50902">
    <property type="entry name" value="FLAVODOXIN_LIKE"/>
    <property type="match status" value="1"/>
</dbReference>
<dbReference type="Pfam" id="PF00175">
    <property type="entry name" value="NAD_binding_1"/>
    <property type="match status" value="1"/>
</dbReference>
<evidence type="ECO:0000256" key="8">
    <source>
        <dbReference type="ARBA" id="ARBA00022827"/>
    </source>
</evidence>
<keyword evidence="14" id="KW-0443">Lipid metabolism</keyword>
<dbReference type="Gene3D" id="2.40.30.10">
    <property type="entry name" value="Translation factors"/>
    <property type="match status" value="1"/>
</dbReference>
<dbReference type="Pfam" id="PF00258">
    <property type="entry name" value="Flavodoxin_1"/>
    <property type="match status" value="1"/>
</dbReference>
<keyword evidence="11" id="KW-1133">Transmembrane helix</keyword>
<dbReference type="InterPro" id="IPR029039">
    <property type="entry name" value="Flavoprotein-like_sf"/>
</dbReference>